<evidence type="ECO:0000256" key="1">
    <source>
        <dbReference type="SAM" id="MobiDB-lite"/>
    </source>
</evidence>
<name>A0AAV3UPE4_9EURY</name>
<keyword evidence="3" id="KW-1185">Reference proteome</keyword>
<dbReference type="Proteomes" id="UP001501729">
    <property type="component" value="Unassembled WGS sequence"/>
</dbReference>
<organism evidence="2 3">
    <name type="scientific">Haladaptatus pallidirubidus</name>
    <dbReference type="NCBI Taxonomy" id="1008152"/>
    <lineage>
        <taxon>Archaea</taxon>
        <taxon>Methanobacteriati</taxon>
        <taxon>Methanobacteriota</taxon>
        <taxon>Stenosarchaea group</taxon>
        <taxon>Halobacteria</taxon>
        <taxon>Halobacteriales</taxon>
        <taxon>Haladaptataceae</taxon>
        <taxon>Haladaptatus</taxon>
    </lineage>
</organism>
<gene>
    <name evidence="2" type="ORF">GCM10025751_47370</name>
</gene>
<dbReference type="GeneID" id="68615726"/>
<reference evidence="2 3" key="1">
    <citation type="journal article" date="2019" name="Int. J. Syst. Evol. Microbiol.">
        <title>The Global Catalogue of Microorganisms (GCM) 10K type strain sequencing project: providing services to taxonomists for standard genome sequencing and annotation.</title>
        <authorList>
            <consortium name="The Broad Institute Genomics Platform"/>
            <consortium name="The Broad Institute Genome Sequencing Center for Infectious Disease"/>
            <person name="Wu L."/>
            <person name="Ma J."/>
        </authorList>
    </citation>
    <scope>NUCLEOTIDE SEQUENCE [LARGE SCALE GENOMIC DNA]</scope>
    <source>
        <strain evidence="2 3">JCM 17504</strain>
    </source>
</reference>
<accession>A0AAV3UPE4</accession>
<comment type="caution">
    <text evidence="2">The sequence shown here is derived from an EMBL/GenBank/DDBJ whole genome shotgun (WGS) entry which is preliminary data.</text>
</comment>
<feature type="compositionally biased region" description="Basic and acidic residues" evidence="1">
    <location>
        <begin position="112"/>
        <end position="129"/>
    </location>
</feature>
<dbReference type="RefSeq" id="WP_227777047.1">
    <property type="nucleotide sequence ID" value="NZ_BAABKX010000019.1"/>
</dbReference>
<dbReference type="AlphaFoldDB" id="A0AAV3UPE4"/>
<protein>
    <submittedName>
        <fullName evidence="2">Uncharacterized protein</fullName>
    </submittedName>
</protein>
<sequence>MGESTDGPGRKPRVTEEEILRVFRRAETPVLTTRMVADEIPIGKRTVLDRLESLHARGVIENMQVGARAQVWWLPDEDDEPEKQSDYMKGFGAFKGTGFAEAVQQAGEELDAGFRERRERHELGDEGDE</sequence>
<proteinExistence type="predicted"/>
<feature type="region of interest" description="Disordered" evidence="1">
    <location>
        <begin position="110"/>
        <end position="129"/>
    </location>
</feature>
<evidence type="ECO:0000313" key="2">
    <source>
        <dbReference type="EMBL" id="GAA5061273.1"/>
    </source>
</evidence>
<dbReference type="EMBL" id="BAABKX010000019">
    <property type="protein sequence ID" value="GAA5061273.1"/>
    <property type="molecule type" value="Genomic_DNA"/>
</dbReference>
<evidence type="ECO:0000313" key="3">
    <source>
        <dbReference type="Proteomes" id="UP001501729"/>
    </source>
</evidence>